<dbReference type="Pfam" id="PF01472">
    <property type="entry name" value="PUA"/>
    <property type="match status" value="1"/>
</dbReference>
<dbReference type="Proteomes" id="UP000184447">
    <property type="component" value="Unassembled WGS sequence"/>
</dbReference>
<keyword evidence="1 8" id="KW-0963">Cytoplasm</keyword>
<dbReference type="CDD" id="cd21157">
    <property type="entry name" value="PUA_G5K"/>
    <property type="match status" value="1"/>
</dbReference>
<dbReference type="UniPathway" id="UPA00098">
    <property type="reaction ID" value="UER00359"/>
</dbReference>
<evidence type="ECO:0000256" key="2">
    <source>
        <dbReference type="ARBA" id="ARBA00022605"/>
    </source>
</evidence>
<dbReference type="GO" id="GO:0003723">
    <property type="term" value="F:RNA binding"/>
    <property type="evidence" value="ECO:0007669"/>
    <property type="project" value="InterPro"/>
</dbReference>
<accession>A0A1M5XGN0</accession>
<evidence type="ECO:0000256" key="4">
    <source>
        <dbReference type="ARBA" id="ARBA00022679"/>
    </source>
</evidence>
<protein>
    <recommendedName>
        <fullName evidence="8">Glutamate 5-kinase</fullName>
        <ecNumber evidence="8">2.7.2.11</ecNumber>
    </recommendedName>
    <alternativeName>
        <fullName evidence="8">Gamma-glutamyl kinase</fullName>
        <shortName evidence="8">GK</shortName>
    </alternativeName>
</protein>
<keyword evidence="11" id="KW-1185">Reference proteome</keyword>
<evidence type="ECO:0000256" key="6">
    <source>
        <dbReference type="ARBA" id="ARBA00022777"/>
    </source>
</evidence>
<evidence type="ECO:0000313" key="10">
    <source>
        <dbReference type="EMBL" id="SHH98802.1"/>
    </source>
</evidence>
<dbReference type="PIRSF" id="PIRSF000729">
    <property type="entry name" value="GK"/>
    <property type="match status" value="1"/>
</dbReference>
<dbReference type="RefSeq" id="WP_423231150.1">
    <property type="nucleotide sequence ID" value="NZ_FQXM01000029.1"/>
</dbReference>
<dbReference type="SUPFAM" id="SSF53633">
    <property type="entry name" value="Carbamate kinase-like"/>
    <property type="match status" value="1"/>
</dbReference>
<feature type="binding site" evidence="8">
    <location>
        <begin position="220"/>
        <end position="226"/>
    </location>
    <ligand>
        <name>ATP</name>
        <dbReference type="ChEBI" id="CHEBI:30616"/>
    </ligand>
</feature>
<dbReference type="GO" id="GO:0055129">
    <property type="term" value="P:L-proline biosynthetic process"/>
    <property type="evidence" value="ECO:0007669"/>
    <property type="project" value="UniProtKB-UniRule"/>
</dbReference>
<name>A0A1M5XGN0_9CLOT</name>
<feature type="binding site" evidence="8">
    <location>
        <position position="59"/>
    </location>
    <ligand>
        <name>substrate</name>
    </ligand>
</feature>
<gene>
    <name evidence="8" type="primary">proB</name>
    <name evidence="10" type="ORF">SAMN02745207_03623</name>
</gene>
<dbReference type="AlphaFoldDB" id="A0A1M5XGN0"/>
<dbReference type="InterPro" id="IPR001048">
    <property type="entry name" value="Asp/Glu/Uridylate_kinase"/>
</dbReference>
<dbReference type="InterPro" id="IPR001057">
    <property type="entry name" value="Glu/AcGlu_kinase"/>
</dbReference>
<comment type="similarity">
    <text evidence="8">Belongs to the glutamate 5-kinase family.</text>
</comment>
<dbReference type="SUPFAM" id="SSF88697">
    <property type="entry name" value="PUA domain-like"/>
    <property type="match status" value="1"/>
</dbReference>
<evidence type="ECO:0000259" key="9">
    <source>
        <dbReference type="SMART" id="SM00359"/>
    </source>
</evidence>
<dbReference type="EMBL" id="FQXM01000029">
    <property type="protein sequence ID" value="SHH98802.1"/>
    <property type="molecule type" value="Genomic_DNA"/>
</dbReference>
<evidence type="ECO:0000313" key="11">
    <source>
        <dbReference type="Proteomes" id="UP000184447"/>
    </source>
</evidence>
<dbReference type="GO" id="GO:0005524">
    <property type="term" value="F:ATP binding"/>
    <property type="evidence" value="ECO:0007669"/>
    <property type="project" value="UniProtKB-KW"/>
</dbReference>
<dbReference type="InterPro" id="IPR036393">
    <property type="entry name" value="AceGlu_kinase-like_sf"/>
</dbReference>
<feature type="binding site" evidence="8">
    <location>
        <position position="158"/>
    </location>
    <ligand>
        <name>substrate</name>
    </ligand>
</feature>
<dbReference type="Pfam" id="PF00696">
    <property type="entry name" value="AA_kinase"/>
    <property type="match status" value="1"/>
</dbReference>
<dbReference type="Gene3D" id="3.40.1160.10">
    <property type="entry name" value="Acetylglutamate kinase-like"/>
    <property type="match status" value="2"/>
</dbReference>
<dbReference type="Gene3D" id="2.30.130.10">
    <property type="entry name" value="PUA domain"/>
    <property type="match status" value="1"/>
</dbReference>
<evidence type="ECO:0000256" key="1">
    <source>
        <dbReference type="ARBA" id="ARBA00022490"/>
    </source>
</evidence>
<dbReference type="InterPro" id="IPR011529">
    <property type="entry name" value="Glu_5kinase"/>
</dbReference>
<dbReference type="InterPro" id="IPR036974">
    <property type="entry name" value="PUA_sf"/>
</dbReference>
<dbReference type="PANTHER" id="PTHR43654:SF1">
    <property type="entry name" value="ISOPENTENYL PHOSPHATE KINASE"/>
    <property type="match status" value="1"/>
</dbReference>
<keyword evidence="5 8" id="KW-0547">Nucleotide-binding</keyword>
<feature type="binding site" evidence="8">
    <location>
        <begin position="178"/>
        <end position="179"/>
    </location>
    <ligand>
        <name>ATP</name>
        <dbReference type="ChEBI" id="CHEBI:30616"/>
    </ligand>
</feature>
<dbReference type="EC" id="2.7.2.11" evidence="8"/>
<evidence type="ECO:0000256" key="7">
    <source>
        <dbReference type="ARBA" id="ARBA00022840"/>
    </source>
</evidence>
<dbReference type="GO" id="GO:0005829">
    <property type="term" value="C:cytosol"/>
    <property type="evidence" value="ECO:0007669"/>
    <property type="project" value="TreeGrafter"/>
</dbReference>
<dbReference type="CDD" id="cd04242">
    <property type="entry name" value="AAK_G5K_ProB"/>
    <property type="match status" value="1"/>
</dbReference>
<dbReference type="HAMAP" id="MF_00456">
    <property type="entry name" value="ProB"/>
    <property type="match status" value="1"/>
</dbReference>
<dbReference type="InterPro" id="IPR005715">
    <property type="entry name" value="Glu_5kinase/COase_Synthase"/>
</dbReference>
<keyword evidence="3 8" id="KW-0641">Proline biosynthesis</keyword>
<feature type="domain" description="PUA" evidence="9">
    <location>
        <begin position="286"/>
        <end position="369"/>
    </location>
</feature>
<keyword evidence="4 8" id="KW-0808">Transferase</keyword>
<dbReference type="PANTHER" id="PTHR43654">
    <property type="entry name" value="GLUTAMATE 5-KINASE"/>
    <property type="match status" value="1"/>
</dbReference>
<dbReference type="SMART" id="SM00359">
    <property type="entry name" value="PUA"/>
    <property type="match status" value="1"/>
</dbReference>
<organism evidence="10 11">
    <name type="scientific">Clostridium grantii DSM 8605</name>
    <dbReference type="NCBI Taxonomy" id="1121316"/>
    <lineage>
        <taxon>Bacteria</taxon>
        <taxon>Bacillati</taxon>
        <taxon>Bacillota</taxon>
        <taxon>Clostridia</taxon>
        <taxon>Eubacteriales</taxon>
        <taxon>Clostridiaceae</taxon>
        <taxon>Clostridium</taxon>
    </lineage>
</organism>
<comment type="subcellular location">
    <subcellularLocation>
        <location evidence="8">Cytoplasm</location>
    </subcellularLocation>
</comment>
<comment type="catalytic activity">
    <reaction evidence="8">
        <text>L-glutamate + ATP = L-glutamyl 5-phosphate + ADP</text>
        <dbReference type="Rhea" id="RHEA:14877"/>
        <dbReference type="ChEBI" id="CHEBI:29985"/>
        <dbReference type="ChEBI" id="CHEBI:30616"/>
        <dbReference type="ChEBI" id="CHEBI:58274"/>
        <dbReference type="ChEBI" id="CHEBI:456216"/>
        <dbReference type="EC" id="2.7.2.11"/>
    </reaction>
</comment>
<dbReference type="PROSITE" id="PS00902">
    <property type="entry name" value="GLUTAMATE_5_KINASE"/>
    <property type="match status" value="1"/>
</dbReference>
<proteinExistence type="inferred from homology"/>
<evidence type="ECO:0000256" key="5">
    <source>
        <dbReference type="ARBA" id="ARBA00022741"/>
    </source>
</evidence>
<dbReference type="GO" id="GO:0004349">
    <property type="term" value="F:glutamate 5-kinase activity"/>
    <property type="evidence" value="ECO:0007669"/>
    <property type="project" value="UniProtKB-UniRule"/>
</dbReference>
<feature type="binding site" evidence="8">
    <location>
        <position position="146"/>
    </location>
    <ligand>
        <name>substrate</name>
    </ligand>
</feature>
<keyword evidence="2 8" id="KW-0028">Amino-acid biosynthesis</keyword>
<dbReference type="InterPro" id="IPR015947">
    <property type="entry name" value="PUA-like_sf"/>
</dbReference>
<dbReference type="InterPro" id="IPR002478">
    <property type="entry name" value="PUA"/>
</dbReference>
<dbReference type="PROSITE" id="PS50890">
    <property type="entry name" value="PUA"/>
    <property type="match status" value="1"/>
</dbReference>
<sequence>MSTINRNDYLQGVKRVVIKVGTSSLTHSTGLLNFGRIEKLVRQISDINNKGIEVILVSSGAIAAGMGKLGLKIRPKTIPEKQAAAAVGQGILIHMYEKFLSEYGKIGAQILLTREDMSDRKRFLNIRNTFFSLLEANVIPIINENDAVVVDEIKFGDNDTLSAMVTSLVESDLLIILSDIEGLYDSNPKTNPDATLISNVFDLTDEIVSCAGGAGSNLGTGGMITKLNAAKIAIAAGSAMIIVNGSQDNILNRVLEGEEVGTFFHPNTHKLNARKHWIAYGTKSAGIVIIDSGAEKAIINKHKSLLPKGILSVEGSFVEGDVISLQNKEGTILAQGITNFSSDDVNSIKGLDSNKIESVLGYKSYHVVIHTNNMVLLL</sequence>
<dbReference type="NCBIfam" id="TIGR01027">
    <property type="entry name" value="proB"/>
    <property type="match status" value="1"/>
</dbReference>
<dbReference type="FunFam" id="3.40.1160.10:FF:000018">
    <property type="entry name" value="Glutamate 5-kinase"/>
    <property type="match status" value="1"/>
</dbReference>
<reference evidence="10 11" key="1">
    <citation type="submission" date="2016-11" db="EMBL/GenBank/DDBJ databases">
        <authorList>
            <person name="Jaros S."/>
            <person name="Januszkiewicz K."/>
            <person name="Wedrychowicz H."/>
        </authorList>
    </citation>
    <scope>NUCLEOTIDE SEQUENCE [LARGE SCALE GENOMIC DNA]</scope>
    <source>
        <strain evidence="10 11">DSM 8605</strain>
    </source>
</reference>
<dbReference type="InterPro" id="IPR019797">
    <property type="entry name" value="Glutamate_5-kinase_CS"/>
</dbReference>
<comment type="function">
    <text evidence="8">Catalyzes the transfer of a phosphate group to glutamate to form L-glutamate 5-phosphate.</text>
</comment>
<dbReference type="PRINTS" id="PR00474">
    <property type="entry name" value="GLU5KINASE"/>
</dbReference>
<keyword evidence="6 8" id="KW-0418">Kinase</keyword>
<keyword evidence="7 8" id="KW-0067">ATP-binding</keyword>
<feature type="binding site" evidence="8">
    <location>
        <position position="19"/>
    </location>
    <ligand>
        <name>ATP</name>
        <dbReference type="ChEBI" id="CHEBI:30616"/>
    </ligand>
</feature>
<evidence type="ECO:0000256" key="8">
    <source>
        <dbReference type="HAMAP-Rule" id="MF_00456"/>
    </source>
</evidence>
<dbReference type="STRING" id="1121316.SAMN02745207_03623"/>
<comment type="pathway">
    <text evidence="8">Amino-acid biosynthesis; L-proline biosynthesis; L-glutamate 5-semialdehyde from L-glutamate: step 1/2.</text>
</comment>
<evidence type="ECO:0000256" key="3">
    <source>
        <dbReference type="ARBA" id="ARBA00022650"/>
    </source>
</evidence>
<dbReference type="InterPro" id="IPR041739">
    <property type="entry name" value="G5K_ProB"/>
</dbReference>